<dbReference type="RefSeq" id="WP_259105163.1">
    <property type="nucleotide sequence ID" value="NZ_JANUAK010000012.1"/>
</dbReference>
<dbReference type="EMBL" id="JANUBB010000012">
    <property type="protein sequence ID" value="MCS3952829.1"/>
    <property type="molecule type" value="Genomic_DNA"/>
</dbReference>
<proteinExistence type="predicted"/>
<comment type="caution">
    <text evidence="1">The sequence shown here is derived from an EMBL/GenBank/DDBJ whole genome shotgun (WGS) entry which is preliminary data.</text>
</comment>
<sequence>MSRRITSMFLFLSVLSFGVIGCSGASRSGEAETLTVNEALTQIQGQGLSVSPLRSLSPGFAQDGLLAETEYGDRIRIVEFQNTSSASMQVSRKSSSAGSSPFFYQKGNIMVVHLGNDSRVEDALEAVLGPKEQ</sequence>
<organism evidence="1 2">
    <name type="scientific">Salinibacter ruber</name>
    <dbReference type="NCBI Taxonomy" id="146919"/>
    <lineage>
        <taxon>Bacteria</taxon>
        <taxon>Pseudomonadati</taxon>
        <taxon>Rhodothermota</taxon>
        <taxon>Rhodothermia</taxon>
        <taxon>Rhodothermales</taxon>
        <taxon>Salinibacteraceae</taxon>
        <taxon>Salinibacter</taxon>
    </lineage>
</organism>
<dbReference type="Proteomes" id="UP001155010">
    <property type="component" value="Unassembled WGS sequence"/>
</dbReference>
<evidence type="ECO:0008006" key="3">
    <source>
        <dbReference type="Google" id="ProtNLM"/>
    </source>
</evidence>
<reference evidence="1" key="1">
    <citation type="submission" date="2022-08" db="EMBL/GenBank/DDBJ databases">
        <title>Genomic Encyclopedia of Type Strains, Phase V (KMG-V): Genome sequencing to study the core and pangenomes of soil and plant-associated prokaryotes.</title>
        <authorList>
            <person name="Whitman W."/>
        </authorList>
    </citation>
    <scope>NUCLEOTIDE SEQUENCE</scope>
    <source>
        <strain evidence="1">SP2017</strain>
    </source>
</reference>
<dbReference type="AlphaFoldDB" id="A0A9X2UAM3"/>
<accession>A0A9X2UAM3</accession>
<evidence type="ECO:0000313" key="1">
    <source>
        <dbReference type="EMBL" id="MCS3952829.1"/>
    </source>
</evidence>
<name>A0A9X2UAM3_9BACT</name>
<dbReference type="PROSITE" id="PS51257">
    <property type="entry name" value="PROKAR_LIPOPROTEIN"/>
    <property type="match status" value="1"/>
</dbReference>
<gene>
    <name evidence="1" type="ORF">GGP83_002802</name>
</gene>
<protein>
    <recommendedName>
        <fullName evidence="3">Lipoprotein</fullName>
    </recommendedName>
</protein>
<evidence type="ECO:0000313" key="2">
    <source>
        <dbReference type="Proteomes" id="UP001155010"/>
    </source>
</evidence>